<reference evidence="1 2" key="1">
    <citation type="submission" date="2021-06" db="EMBL/GenBank/DDBJ databases">
        <authorList>
            <person name="Palmer J.M."/>
        </authorList>
    </citation>
    <scope>NUCLEOTIDE SEQUENCE [LARGE SCALE GENOMIC DNA]</scope>
    <source>
        <strain evidence="1 2">XC_2019</strain>
        <tissue evidence="1">Muscle</tissue>
    </source>
</reference>
<organism evidence="1 2">
    <name type="scientific">Xenoophorus captivus</name>
    <dbReference type="NCBI Taxonomy" id="1517983"/>
    <lineage>
        <taxon>Eukaryota</taxon>
        <taxon>Metazoa</taxon>
        <taxon>Chordata</taxon>
        <taxon>Craniata</taxon>
        <taxon>Vertebrata</taxon>
        <taxon>Euteleostomi</taxon>
        <taxon>Actinopterygii</taxon>
        <taxon>Neopterygii</taxon>
        <taxon>Teleostei</taxon>
        <taxon>Neoteleostei</taxon>
        <taxon>Acanthomorphata</taxon>
        <taxon>Ovalentaria</taxon>
        <taxon>Atherinomorphae</taxon>
        <taxon>Cyprinodontiformes</taxon>
        <taxon>Goodeidae</taxon>
        <taxon>Xenoophorus</taxon>
    </lineage>
</organism>
<dbReference type="EMBL" id="JAHRIN010000181">
    <property type="protein sequence ID" value="MEQ2190731.1"/>
    <property type="molecule type" value="Genomic_DNA"/>
</dbReference>
<protein>
    <submittedName>
        <fullName evidence="1">Uncharacterized protein</fullName>
    </submittedName>
</protein>
<name>A0ABV0Q5E5_9TELE</name>
<proteinExistence type="predicted"/>
<sequence>MILSVHDFPNEMNSTTNSYHISLSMEQLRKLDIITSSDIKYSKEVWSGCALHTFSTKSTYFSILSHLKCVTDHFTRKFESHLSTQLQNSVWPVQTRFHREQKMNCN</sequence>
<accession>A0ABV0Q5E5</accession>
<keyword evidence="2" id="KW-1185">Reference proteome</keyword>
<comment type="caution">
    <text evidence="1">The sequence shown here is derived from an EMBL/GenBank/DDBJ whole genome shotgun (WGS) entry which is preliminary data.</text>
</comment>
<dbReference type="Proteomes" id="UP001434883">
    <property type="component" value="Unassembled WGS sequence"/>
</dbReference>
<gene>
    <name evidence="1" type="ORF">XENOCAPTIV_007341</name>
</gene>
<evidence type="ECO:0000313" key="2">
    <source>
        <dbReference type="Proteomes" id="UP001434883"/>
    </source>
</evidence>
<evidence type="ECO:0000313" key="1">
    <source>
        <dbReference type="EMBL" id="MEQ2190731.1"/>
    </source>
</evidence>